<dbReference type="FunFam" id="3.10.300.10:FF:000001">
    <property type="entry name" value="Putative 3-methyladenine DNA glycosylase"/>
    <property type="match status" value="1"/>
</dbReference>
<dbReference type="SUPFAM" id="SSF50486">
    <property type="entry name" value="FMT C-terminal domain-like"/>
    <property type="match status" value="1"/>
</dbReference>
<dbReference type="OrthoDB" id="9794313at2"/>
<dbReference type="InterPro" id="IPR011034">
    <property type="entry name" value="Formyl_transferase-like_C_sf"/>
</dbReference>
<dbReference type="GO" id="GO:0006284">
    <property type="term" value="P:base-excision repair"/>
    <property type="evidence" value="ECO:0007669"/>
    <property type="project" value="InterPro"/>
</dbReference>
<dbReference type="HAMAP" id="MF_00527">
    <property type="entry name" value="3MGH"/>
    <property type="match status" value="1"/>
</dbReference>
<protein>
    <recommendedName>
        <fullName evidence="5">Putative 3-methyladenine DNA glycosylase</fullName>
        <ecNumber evidence="5">3.2.2.-</ecNumber>
    </recommendedName>
</protein>
<name>I7A2H0_MELRP</name>
<comment type="similarity">
    <text evidence="1 5">Belongs to the DNA glycosylase MPG family.</text>
</comment>
<dbReference type="STRING" id="1191523.MROS_0885"/>
<dbReference type="InterPro" id="IPR003180">
    <property type="entry name" value="MPG"/>
</dbReference>
<dbReference type="NCBIfam" id="TIGR00567">
    <property type="entry name" value="3mg"/>
    <property type="match status" value="1"/>
</dbReference>
<dbReference type="GO" id="GO:0003905">
    <property type="term" value="F:alkylbase DNA N-glycosylase activity"/>
    <property type="evidence" value="ECO:0007669"/>
    <property type="project" value="InterPro"/>
</dbReference>
<dbReference type="EMBL" id="CP003557">
    <property type="protein sequence ID" value="AFN74126.1"/>
    <property type="molecule type" value="Genomic_DNA"/>
</dbReference>
<keyword evidence="2 5" id="KW-0227">DNA damage</keyword>
<evidence type="ECO:0000256" key="1">
    <source>
        <dbReference type="ARBA" id="ARBA00009232"/>
    </source>
</evidence>
<evidence type="ECO:0000313" key="7">
    <source>
        <dbReference type="Proteomes" id="UP000009011"/>
    </source>
</evidence>
<dbReference type="AlphaFoldDB" id="I7A2H0"/>
<dbReference type="Pfam" id="PF02245">
    <property type="entry name" value="Pur_DNA_glyco"/>
    <property type="match status" value="1"/>
</dbReference>
<keyword evidence="7" id="KW-1185">Reference proteome</keyword>
<dbReference type="eggNOG" id="COG2094">
    <property type="taxonomic scope" value="Bacteria"/>
</dbReference>
<evidence type="ECO:0000256" key="3">
    <source>
        <dbReference type="ARBA" id="ARBA00022801"/>
    </source>
</evidence>
<proteinExistence type="inferred from homology"/>
<keyword evidence="3 5" id="KW-0378">Hydrolase</keyword>
<dbReference type="HOGENOM" id="CLU_060471_2_0_10"/>
<dbReference type="GO" id="GO:0003677">
    <property type="term" value="F:DNA binding"/>
    <property type="evidence" value="ECO:0007669"/>
    <property type="project" value="InterPro"/>
</dbReference>
<evidence type="ECO:0000256" key="2">
    <source>
        <dbReference type="ARBA" id="ARBA00022763"/>
    </source>
</evidence>
<dbReference type="RefSeq" id="WP_014855562.1">
    <property type="nucleotide sequence ID" value="NC_018178.1"/>
</dbReference>
<evidence type="ECO:0000256" key="4">
    <source>
        <dbReference type="ARBA" id="ARBA00023204"/>
    </source>
</evidence>
<dbReference type="PATRIC" id="fig|1191523.3.peg.933"/>
<accession>I7A2H0</accession>
<dbReference type="Proteomes" id="UP000009011">
    <property type="component" value="Chromosome"/>
</dbReference>
<dbReference type="EC" id="3.2.2.-" evidence="5"/>
<keyword evidence="4 5" id="KW-0234">DNA repair</keyword>
<dbReference type="PANTHER" id="PTHR10429:SF0">
    <property type="entry name" value="DNA-3-METHYLADENINE GLYCOSYLASE"/>
    <property type="match status" value="1"/>
</dbReference>
<evidence type="ECO:0000256" key="5">
    <source>
        <dbReference type="HAMAP-Rule" id="MF_00527"/>
    </source>
</evidence>
<gene>
    <name evidence="6" type="ordered locus">MROS_0885</name>
</gene>
<sequence length="199" mass="22464">MQKKLPLSFYRRDVHTVARELLGKIFIKKEKNGILSGKIVEVEAYDGRIDRAAHSYNGKTKRNEVMFLGGGLLYVYFTYGMHYCANVVTGGEGDGCAVLIRALEPLEGIDRMAMNRFGKTAIGEREKLSLTNGPAKFCKAFDIDKNYNGLLLTEDIIFIVEGDNLIPGEIVASKRIGIKKSADLEWRYFIKNNRYVSRL</sequence>
<evidence type="ECO:0000313" key="6">
    <source>
        <dbReference type="EMBL" id="AFN74126.1"/>
    </source>
</evidence>
<dbReference type="KEGG" id="mro:MROS_0885"/>
<organism evidence="6 7">
    <name type="scientific">Melioribacter roseus (strain DSM 23840 / JCM 17771 / VKM B-2668 / P3M-2)</name>
    <dbReference type="NCBI Taxonomy" id="1191523"/>
    <lineage>
        <taxon>Bacteria</taxon>
        <taxon>Pseudomonadati</taxon>
        <taxon>Ignavibacteriota</taxon>
        <taxon>Ignavibacteria</taxon>
        <taxon>Ignavibacteriales</taxon>
        <taxon>Melioribacteraceae</taxon>
        <taxon>Melioribacter</taxon>
    </lineage>
</organism>
<dbReference type="InterPro" id="IPR036995">
    <property type="entry name" value="MPG_sf"/>
</dbReference>
<dbReference type="CDD" id="cd00540">
    <property type="entry name" value="AAG"/>
    <property type="match status" value="1"/>
</dbReference>
<reference evidence="6 7" key="1">
    <citation type="journal article" date="2013" name="PLoS ONE">
        <title>Genomic analysis of Melioribacter roseus, facultatively anaerobic organotrophic bacterium representing a novel deep lineage within Bacteriodetes/Chlorobi group.</title>
        <authorList>
            <person name="Kadnikov V.V."/>
            <person name="Mardanov A.V."/>
            <person name="Podosokorskaya O.A."/>
            <person name="Gavrilov S.N."/>
            <person name="Kublanov I.V."/>
            <person name="Beletsky A.V."/>
            <person name="Bonch-Osmolovskaya E.A."/>
            <person name="Ravin N.V."/>
        </authorList>
    </citation>
    <scope>NUCLEOTIDE SEQUENCE [LARGE SCALE GENOMIC DNA]</scope>
    <source>
        <strain evidence="7">JCM 17771 / P3M-2</strain>
    </source>
</reference>
<dbReference type="PANTHER" id="PTHR10429">
    <property type="entry name" value="DNA-3-METHYLADENINE GLYCOSYLASE"/>
    <property type="match status" value="1"/>
</dbReference>
<dbReference type="NCBIfam" id="NF002003">
    <property type="entry name" value="PRK00802.1-3"/>
    <property type="match status" value="1"/>
</dbReference>
<dbReference type="Gene3D" id="3.10.300.10">
    <property type="entry name" value="Methylpurine-DNA glycosylase (MPG)"/>
    <property type="match status" value="1"/>
</dbReference>